<dbReference type="PANTHER" id="PTHR37940">
    <property type="entry name" value="LYSINE--TRNA LIGASE"/>
    <property type="match status" value="1"/>
</dbReference>
<evidence type="ECO:0000256" key="9">
    <source>
        <dbReference type="ARBA" id="ARBA00048573"/>
    </source>
</evidence>
<dbReference type="GO" id="GO:0006430">
    <property type="term" value="P:lysyl-tRNA aminoacylation"/>
    <property type="evidence" value="ECO:0007669"/>
    <property type="project" value="UniProtKB-UniRule"/>
</dbReference>
<reference evidence="13" key="1">
    <citation type="submission" date="2014-08" db="EMBL/GenBank/DDBJ databases">
        <authorList>
            <person name="Edwards T."/>
        </authorList>
    </citation>
    <scope>NUCLEOTIDE SEQUENCE [LARGE SCALE GENOMIC DNA]</scope>
</reference>
<evidence type="ECO:0000256" key="11">
    <source>
        <dbReference type="SAM" id="MobiDB-lite"/>
    </source>
</evidence>
<dbReference type="GO" id="GO:0005524">
    <property type="term" value="F:ATP binding"/>
    <property type="evidence" value="ECO:0007669"/>
    <property type="project" value="UniProtKB-UniRule"/>
</dbReference>
<evidence type="ECO:0000256" key="4">
    <source>
        <dbReference type="ARBA" id="ARBA00022598"/>
    </source>
</evidence>
<dbReference type="EC" id="6.1.1.6" evidence="10"/>
<name>A0A0K2W5S7_MESPL</name>
<evidence type="ECO:0000256" key="6">
    <source>
        <dbReference type="ARBA" id="ARBA00022840"/>
    </source>
</evidence>
<dbReference type="GO" id="GO:0004824">
    <property type="term" value="F:lysine-tRNA ligase activity"/>
    <property type="evidence" value="ECO:0007669"/>
    <property type="project" value="UniProtKB-UniRule"/>
</dbReference>
<dbReference type="NCBIfam" id="NF001968">
    <property type="entry name" value="PRK00750.1-2"/>
    <property type="match status" value="1"/>
</dbReference>
<evidence type="ECO:0000256" key="7">
    <source>
        <dbReference type="ARBA" id="ARBA00022917"/>
    </source>
</evidence>
<evidence type="ECO:0000256" key="8">
    <source>
        <dbReference type="ARBA" id="ARBA00023146"/>
    </source>
</evidence>
<dbReference type="Proteomes" id="UP000182888">
    <property type="component" value="Unassembled WGS sequence"/>
</dbReference>
<comment type="similarity">
    <text evidence="2 10">Belongs to the class-I aminoacyl-tRNA synthetase family.</text>
</comment>
<dbReference type="InterPro" id="IPR020751">
    <property type="entry name" value="aa-tRNA-synth_I_codon-bd_sub2"/>
</dbReference>
<feature type="compositionally biased region" description="Basic residues" evidence="11">
    <location>
        <begin position="1"/>
        <end position="12"/>
    </location>
</feature>
<comment type="catalytic activity">
    <reaction evidence="9 10">
        <text>tRNA(Lys) + L-lysine + ATP = L-lysyl-tRNA(Lys) + AMP + diphosphate</text>
        <dbReference type="Rhea" id="RHEA:20792"/>
        <dbReference type="Rhea" id="RHEA-COMP:9696"/>
        <dbReference type="Rhea" id="RHEA-COMP:9697"/>
        <dbReference type="ChEBI" id="CHEBI:30616"/>
        <dbReference type="ChEBI" id="CHEBI:32551"/>
        <dbReference type="ChEBI" id="CHEBI:33019"/>
        <dbReference type="ChEBI" id="CHEBI:78442"/>
        <dbReference type="ChEBI" id="CHEBI:78529"/>
        <dbReference type="ChEBI" id="CHEBI:456215"/>
        <dbReference type="EC" id="6.1.1.6"/>
    </reaction>
</comment>
<evidence type="ECO:0000313" key="12">
    <source>
        <dbReference type="EMBL" id="CDX61793.1"/>
    </source>
</evidence>
<evidence type="ECO:0000256" key="3">
    <source>
        <dbReference type="ARBA" id="ARBA00022490"/>
    </source>
</evidence>
<dbReference type="GO" id="GO:0005737">
    <property type="term" value="C:cytoplasm"/>
    <property type="evidence" value="ECO:0007669"/>
    <property type="project" value="UniProtKB-SubCell"/>
</dbReference>
<dbReference type="GO" id="GO:0000049">
    <property type="term" value="F:tRNA binding"/>
    <property type="evidence" value="ECO:0007669"/>
    <property type="project" value="InterPro"/>
</dbReference>
<dbReference type="InterPro" id="IPR001412">
    <property type="entry name" value="aa-tRNA-synth_I_CS"/>
</dbReference>
<evidence type="ECO:0000256" key="10">
    <source>
        <dbReference type="HAMAP-Rule" id="MF_00177"/>
    </source>
</evidence>
<keyword evidence="7 10" id="KW-0648">Protein biosynthesis</keyword>
<evidence type="ECO:0000256" key="1">
    <source>
        <dbReference type="ARBA" id="ARBA00004496"/>
    </source>
</evidence>
<evidence type="ECO:0000313" key="13">
    <source>
        <dbReference type="Proteomes" id="UP000182888"/>
    </source>
</evidence>
<proteinExistence type="inferred from homology"/>
<dbReference type="InterPro" id="IPR002904">
    <property type="entry name" value="Lys-tRNA-ligase"/>
</dbReference>
<feature type="binding site" evidence="10">
    <location>
        <position position="341"/>
    </location>
    <ligand>
        <name>ATP</name>
        <dbReference type="ChEBI" id="CHEBI:30616"/>
    </ligand>
</feature>
<comment type="subcellular location">
    <subcellularLocation>
        <location evidence="1 10">Cytoplasm</location>
    </subcellularLocation>
</comment>
<keyword evidence="5 10" id="KW-0547">Nucleotide-binding</keyword>
<gene>
    <name evidence="10 12" type="primary">lysS</name>
    <name evidence="12" type="ORF">MPL1032_50030</name>
</gene>
<dbReference type="Gene3D" id="3.40.50.620">
    <property type="entry name" value="HUPs"/>
    <property type="match status" value="2"/>
</dbReference>
<evidence type="ECO:0000256" key="2">
    <source>
        <dbReference type="ARBA" id="ARBA00005594"/>
    </source>
</evidence>
<keyword evidence="4 10" id="KW-0436">Ligase</keyword>
<dbReference type="Pfam" id="PF01921">
    <property type="entry name" value="tRNA-synt_1f"/>
    <property type="match status" value="1"/>
</dbReference>
<dbReference type="NCBIfam" id="TIGR00467">
    <property type="entry name" value="lysS_arch"/>
    <property type="match status" value="1"/>
</dbReference>
<dbReference type="SUPFAM" id="SSF52374">
    <property type="entry name" value="Nucleotidylyl transferase"/>
    <property type="match status" value="1"/>
</dbReference>
<dbReference type="EMBL" id="CCND01000045">
    <property type="protein sequence ID" value="CDX61793.1"/>
    <property type="molecule type" value="Genomic_DNA"/>
</dbReference>
<dbReference type="AlphaFoldDB" id="A0A0K2W5S7"/>
<accession>A0A0K2W5S7</accession>
<keyword evidence="8 10" id="KW-0030">Aminoacyl-tRNA synthetase</keyword>
<dbReference type="Gene3D" id="1.10.10.350">
    <property type="match status" value="1"/>
</dbReference>
<feature type="short sequence motif" description="'HIGH' region" evidence="10">
    <location>
        <begin position="90"/>
        <end position="98"/>
    </location>
</feature>
<keyword evidence="6 10" id="KW-0067">ATP-binding</keyword>
<dbReference type="InterPro" id="IPR014729">
    <property type="entry name" value="Rossmann-like_a/b/a_fold"/>
</dbReference>
<sequence>MWRRKENRRKSLTLRPGAPRDRSTNLIRRKNGQDWNFDMTGSNIIDLNPEMLAAAAESKAWPFEEAKKIIARYKGKDFPETVLFETGYGPSGLPHIGTFGEVARTTMVRHAFRVLTQDKVKTKLLCFSDDMDGMRKIPDNVPDRAALEPYLHMPLTSVPNPFGGDYASFADHNNAMLCRFLDTFGFDYEFASATRYYKAGRFDEVLLRAAERYDEIMGVMLPTLGPERQATYSPFLPISPKSGRVLYVPMINVDAKAGTITFDDEGTETTLPVTGGHVKLQWKPDFGMRWAALGVDFEMFGKDHQTNAAIYDRICNILGGRAPEHFVYELFLDEEGQKISKSKGNGLTIDEWLTYAPTESLGLYMYQRPRQAKKLYFDVIPKAVDEYYAFLGAYPRQDWKERLGNPVWHMHDGNPPAIDLPVPFALLLNLVSASNAHDKSVLWGFISRHAPGVTPKTHPELDRLTGYAIRYFDDFVKPTKVFRAADDVEREALGKLSEALGALPQGADGEAIQNAALNVARKIERYQDHSKQSPEGGPGVSVAFFQMIYQVLIGQERGPRFGSFAALYGIAETRALIERALAGQLAA</sequence>
<keyword evidence="3 10" id="KW-0963">Cytoplasm</keyword>
<organism evidence="12 13">
    <name type="scientific">Mesorhizobium plurifarium</name>
    <dbReference type="NCBI Taxonomy" id="69974"/>
    <lineage>
        <taxon>Bacteria</taxon>
        <taxon>Pseudomonadati</taxon>
        <taxon>Pseudomonadota</taxon>
        <taxon>Alphaproteobacteria</taxon>
        <taxon>Hyphomicrobiales</taxon>
        <taxon>Phyllobacteriaceae</taxon>
        <taxon>Mesorhizobium</taxon>
    </lineage>
</organism>
<evidence type="ECO:0000256" key="5">
    <source>
        <dbReference type="ARBA" id="ARBA00022741"/>
    </source>
</evidence>
<dbReference type="InterPro" id="IPR008925">
    <property type="entry name" value="aa_tRNA-synth_I_cd-bd_sf"/>
</dbReference>
<dbReference type="PANTHER" id="PTHR37940:SF1">
    <property type="entry name" value="LYSINE--TRNA LIGASE"/>
    <property type="match status" value="1"/>
</dbReference>
<dbReference type="SUPFAM" id="SSF48163">
    <property type="entry name" value="An anticodon-binding domain of class I aminoacyl-tRNA synthetases"/>
    <property type="match status" value="1"/>
</dbReference>
<feature type="region of interest" description="Disordered" evidence="11">
    <location>
        <begin position="1"/>
        <end position="24"/>
    </location>
</feature>
<dbReference type="HAMAP" id="MF_00177">
    <property type="entry name" value="Lys_tRNA_synth_class1"/>
    <property type="match status" value="1"/>
</dbReference>
<dbReference type="PROSITE" id="PS00178">
    <property type="entry name" value="AA_TRNA_LIGASE_I"/>
    <property type="match status" value="1"/>
</dbReference>
<protein>
    <recommendedName>
        <fullName evidence="10">Lysine--tRNA ligase</fullName>
        <ecNumber evidence="10">6.1.1.6</ecNumber>
    </recommendedName>
    <alternativeName>
        <fullName evidence="10">Lysyl-tRNA synthetase</fullName>
        <shortName evidence="10">LysRS</shortName>
    </alternativeName>
</protein>
<feature type="short sequence motif" description="'KMSKS' region" evidence="10">
    <location>
        <begin position="338"/>
        <end position="342"/>
    </location>
</feature>